<dbReference type="PANTHER" id="PTHR43744">
    <property type="entry name" value="ABC TRANSPORTER PERMEASE PROTEIN MG189-RELATED-RELATED"/>
    <property type="match status" value="1"/>
</dbReference>
<protein>
    <submittedName>
        <fullName evidence="10">Carbohydrate ABC transporter permease</fullName>
    </submittedName>
</protein>
<dbReference type="InterPro" id="IPR000515">
    <property type="entry name" value="MetI-like"/>
</dbReference>
<feature type="region of interest" description="Disordered" evidence="8">
    <location>
        <begin position="1"/>
        <end position="27"/>
    </location>
</feature>
<feature type="transmembrane region" description="Helical" evidence="7">
    <location>
        <begin position="165"/>
        <end position="186"/>
    </location>
</feature>
<comment type="similarity">
    <text evidence="7">Belongs to the binding-protein-dependent transport system permease family.</text>
</comment>
<keyword evidence="6 7" id="KW-0472">Membrane</keyword>
<dbReference type="SUPFAM" id="SSF161098">
    <property type="entry name" value="MetI-like"/>
    <property type="match status" value="1"/>
</dbReference>
<comment type="subcellular location">
    <subcellularLocation>
        <location evidence="1 7">Cell membrane</location>
        <topology evidence="1 7">Multi-pass membrane protein</topology>
    </subcellularLocation>
</comment>
<feature type="transmembrane region" description="Helical" evidence="7">
    <location>
        <begin position="265"/>
        <end position="286"/>
    </location>
</feature>
<feature type="transmembrane region" description="Helical" evidence="7">
    <location>
        <begin position="41"/>
        <end position="62"/>
    </location>
</feature>
<evidence type="ECO:0000256" key="6">
    <source>
        <dbReference type="ARBA" id="ARBA00023136"/>
    </source>
</evidence>
<evidence type="ECO:0000256" key="3">
    <source>
        <dbReference type="ARBA" id="ARBA00022475"/>
    </source>
</evidence>
<proteinExistence type="inferred from homology"/>
<organism evidence="10 11">
    <name type="scientific">Actinospica durhamensis</name>
    <dbReference type="NCBI Taxonomy" id="1508375"/>
    <lineage>
        <taxon>Bacteria</taxon>
        <taxon>Bacillati</taxon>
        <taxon>Actinomycetota</taxon>
        <taxon>Actinomycetes</taxon>
        <taxon>Catenulisporales</taxon>
        <taxon>Actinospicaceae</taxon>
        <taxon>Actinospica</taxon>
    </lineage>
</organism>
<dbReference type="Gene3D" id="1.10.3720.10">
    <property type="entry name" value="MetI-like"/>
    <property type="match status" value="1"/>
</dbReference>
<keyword evidence="11" id="KW-1185">Reference proteome</keyword>
<dbReference type="CDD" id="cd06261">
    <property type="entry name" value="TM_PBP2"/>
    <property type="match status" value="1"/>
</dbReference>
<dbReference type="PROSITE" id="PS50928">
    <property type="entry name" value="ABC_TM1"/>
    <property type="match status" value="1"/>
</dbReference>
<accession>A0A941EJH4</accession>
<name>A0A941EJH4_9ACTN</name>
<evidence type="ECO:0000256" key="1">
    <source>
        <dbReference type="ARBA" id="ARBA00004651"/>
    </source>
</evidence>
<evidence type="ECO:0000313" key="10">
    <source>
        <dbReference type="EMBL" id="MBR7833645.1"/>
    </source>
</evidence>
<dbReference type="GO" id="GO:0055085">
    <property type="term" value="P:transmembrane transport"/>
    <property type="evidence" value="ECO:0007669"/>
    <property type="project" value="InterPro"/>
</dbReference>
<evidence type="ECO:0000256" key="7">
    <source>
        <dbReference type="RuleBase" id="RU363032"/>
    </source>
</evidence>
<dbReference type="EMBL" id="JAGSOG010000036">
    <property type="protein sequence ID" value="MBR7833645.1"/>
    <property type="molecule type" value="Genomic_DNA"/>
</dbReference>
<evidence type="ECO:0000256" key="4">
    <source>
        <dbReference type="ARBA" id="ARBA00022692"/>
    </source>
</evidence>
<dbReference type="Pfam" id="PF00528">
    <property type="entry name" value="BPD_transp_1"/>
    <property type="match status" value="1"/>
</dbReference>
<dbReference type="GO" id="GO:0005886">
    <property type="term" value="C:plasma membrane"/>
    <property type="evidence" value="ECO:0007669"/>
    <property type="project" value="UniProtKB-SubCell"/>
</dbReference>
<feature type="domain" description="ABC transmembrane type-1" evidence="9">
    <location>
        <begin position="97"/>
        <end position="286"/>
    </location>
</feature>
<dbReference type="RefSeq" id="WP_212528166.1">
    <property type="nucleotide sequence ID" value="NZ_JAGSOG010000036.1"/>
</dbReference>
<feature type="transmembrane region" description="Helical" evidence="7">
    <location>
        <begin position="207"/>
        <end position="232"/>
    </location>
</feature>
<keyword evidence="2 7" id="KW-0813">Transport</keyword>
<evidence type="ECO:0000256" key="2">
    <source>
        <dbReference type="ARBA" id="ARBA00022448"/>
    </source>
</evidence>
<feature type="compositionally biased region" description="Polar residues" evidence="8">
    <location>
        <begin position="1"/>
        <end position="10"/>
    </location>
</feature>
<dbReference type="Proteomes" id="UP000675781">
    <property type="component" value="Unassembled WGS sequence"/>
</dbReference>
<gene>
    <name evidence="10" type="ORF">KDL01_10245</name>
</gene>
<dbReference type="InterPro" id="IPR035906">
    <property type="entry name" value="MetI-like_sf"/>
</dbReference>
<evidence type="ECO:0000256" key="8">
    <source>
        <dbReference type="SAM" id="MobiDB-lite"/>
    </source>
</evidence>
<sequence length="302" mass="33325">MTLPLTSRASSRGHKLRGGAPRRGSGGPVGAWRGWTWTRRLVALLLAAAFLVPFYWVFVISVQPGTTISSWPLNLVPQWHWANYSRAWDLDTWPRYFANTVFVAACTVALCLVTSVLAGFAFGVLRFRGKKVLMGLILSVLMVPTVTLIVPDFVIANELHLLNTYWVQILPFGSSVFGIFLVRQFFLTMPQEIMDAAAVDGAGRLRILWHIGVPAVRPALLLIGINVFVASWNSFLWPQVMVTDPSKQPIEVGLASFTTDNGTDWSAMSAAVCFTTLPIMLVFLLLQRQFIRGAMTAAGSVK</sequence>
<keyword evidence="5 7" id="KW-1133">Transmembrane helix</keyword>
<dbReference type="AlphaFoldDB" id="A0A941EJH4"/>
<feature type="transmembrane region" description="Helical" evidence="7">
    <location>
        <begin position="132"/>
        <end position="153"/>
    </location>
</feature>
<comment type="caution">
    <text evidence="10">The sequence shown here is derived from an EMBL/GenBank/DDBJ whole genome shotgun (WGS) entry which is preliminary data.</text>
</comment>
<evidence type="ECO:0000259" key="9">
    <source>
        <dbReference type="PROSITE" id="PS50928"/>
    </source>
</evidence>
<feature type="transmembrane region" description="Helical" evidence="7">
    <location>
        <begin position="96"/>
        <end position="125"/>
    </location>
</feature>
<evidence type="ECO:0000256" key="5">
    <source>
        <dbReference type="ARBA" id="ARBA00022989"/>
    </source>
</evidence>
<keyword evidence="3" id="KW-1003">Cell membrane</keyword>
<keyword evidence="4 7" id="KW-0812">Transmembrane</keyword>
<reference evidence="10" key="1">
    <citation type="submission" date="2021-04" db="EMBL/GenBank/DDBJ databases">
        <title>Genome based classification of Actinospica acidithermotolerans sp. nov., an actinobacterium isolated from an Indonesian hot spring.</title>
        <authorList>
            <person name="Kusuma A.B."/>
            <person name="Putra K.E."/>
            <person name="Nafisah S."/>
            <person name="Loh J."/>
            <person name="Nouioui I."/>
            <person name="Goodfellow M."/>
        </authorList>
    </citation>
    <scope>NUCLEOTIDE SEQUENCE</scope>
    <source>
        <strain evidence="10">CSCA 57</strain>
    </source>
</reference>
<evidence type="ECO:0000313" key="11">
    <source>
        <dbReference type="Proteomes" id="UP000675781"/>
    </source>
</evidence>
<dbReference type="PANTHER" id="PTHR43744:SF12">
    <property type="entry name" value="ABC TRANSPORTER PERMEASE PROTEIN MG189-RELATED"/>
    <property type="match status" value="1"/>
</dbReference>